<sequence length="98" mass="11886">MNRRRHLAAEKKQLLRQIQQQRLDLVAEKNRWLDITAPYDAYWQKWTRIRRYLVLIPPIIAILGIRHPRRLIRFTRKVTGIWNALKLLRSVLPATPRQ</sequence>
<accession>A0A5B8I9S0</accession>
<keyword evidence="1" id="KW-0175">Coiled coil</keyword>
<keyword evidence="2" id="KW-0132">Cell division</keyword>
<protein>
    <submittedName>
        <fullName evidence="2">Cell division protein FtsH</fullName>
    </submittedName>
</protein>
<dbReference type="AlphaFoldDB" id="A0A5B8I9S0"/>
<organism evidence="2 3">
    <name type="scientific">Dickeya poaceiphila</name>
    <dbReference type="NCBI Taxonomy" id="568768"/>
    <lineage>
        <taxon>Bacteria</taxon>
        <taxon>Pseudomonadati</taxon>
        <taxon>Pseudomonadota</taxon>
        <taxon>Gammaproteobacteria</taxon>
        <taxon>Enterobacterales</taxon>
        <taxon>Pectobacteriaceae</taxon>
        <taxon>Dickeya</taxon>
    </lineage>
</organism>
<gene>
    <name evidence="2" type="ORF">Dpoa569_0003399</name>
</gene>
<dbReference type="GO" id="GO:0051301">
    <property type="term" value="P:cell division"/>
    <property type="evidence" value="ECO:0007669"/>
    <property type="project" value="UniProtKB-KW"/>
</dbReference>
<reference evidence="2 3" key="1">
    <citation type="journal article" date="2019" name="Environ. Microbiol.">
        <title>The phytopathogenic nature of Dickeya aquatica 174/2 and the dynamic early evolution of Dickeya pathogenicity.</title>
        <authorList>
            <person name="Duprey A."/>
            <person name="Taib N."/>
            <person name="Leonard S."/>
            <person name="Garin T."/>
            <person name="Flandrois J.P."/>
            <person name="Nasser W."/>
            <person name="Brochier-Armanet C."/>
            <person name="Reverchon S."/>
        </authorList>
    </citation>
    <scope>NUCLEOTIDE SEQUENCE [LARGE SCALE GENOMIC DNA]</scope>
    <source>
        <strain evidence="2 3">NCPPB 569</strain>
    </source>
</reference>
<proteinExistence type="predicted"/>
<evidence type="ECO:0000313" key="3">
    <source>
        <dbReference type="Proteomes" id="UP000320591"/>
    </source>
</evidence>
<dbReference type="KEGG" id="dic:Dpoa569_0003399"/>
<dbReference type="RefSeq" id="WP_042868438.1">
    <property type="nucleotide sequence ID" value="NZ_CM001975.1"/>
</dbReference>
<dbReference type="EMBL" id="CP042220">
    <property type="protein sequence ID" value="QDX31382.1"/>
    <property type="molecule type" value="Genomic_DNA"/>
</dbReference>
<evidence type="ECO:0000313" key="2">
    <source>
        <dbReference type="EMBL" id="QDX31382.1"/>
    </source>
</evidence>
<dbReference type="STRING" id="568768.GCA_000406125_00550"/>
<keyword evidence="3" id="KW-1185">Reference proteome</keyword>
<dbReference type="Proteomes" id="UP000320591">
    <property type="component" value="Chromosome"/>
</dbReference>
<dbReference type="Pfam" id="PF13997">
    <property type="entry name" value="YqjK"/>
    <property type="match status" value="1"/>
</dbReference>
<dbReference type="InterPro" id="IPR025612">
    <property type="entry name" value="YqjK"/>
</dbReference>
<dbReference type="OrthoDB" id="6504948at2"/>
<evidence type="ECO:0000256" key="1">
    <source>
        <dbReference type="SAM" id="Coils"/>
    </source>
</evidence>
<name>A0A5B8I9S0_9GAMM</name>
<feature type="coiled-coil region" evidence="1">
    <location>
        <begin position="4"/>
        <end position="31"/>
    </location>
</feature>
<keyword evidence="2" id="KW-0131">Cell cycle</keyword>